<evidence type="ECO:0000256" key="7">
    <source>
        <dbReference type="SAM" id="Phobius"/>
    </source>
</evidence>
<keyword evidence="2 5" id="KW-0547">Nucleotide-binding</keyword>
<comment type="caution">
    <text evidence="9">The sequence shown here is derived from an EMBL/GenBank/DDBJ whole genome shotgun (WGS) entry which is preliminary data.</text>
</comment>
<keyword evidence="7" id="KW-0472">Membrane</keyword>
<evidence type="ECO:0000256" key="4">
    <source>
        <dbReference type="ARBA" id="ARBA00022840"/>
    </source>
</evidence>
<dbReference type="Proteomes" id="UP001500064">
    <property type="component" value="Unassembled WGS sequence"/>
</dbReference>
<evidence type="ECO:0000256" key="3">
    <source>
        <dbReference type="ARBA" id="ARBA00022777"/>
    </source>
</evidence>
<keyword evidence="7" id="KW-1133">Transmembrane helix</keyword>
<sequence length="557" mass="59972">MANPLHDGDPTQVGPYRLHARLGGGGMGQVFLGRSPGGRLVAVKVVRPELADDADFRRRFASEVEAAGKVGGFYTAQVVDADTDAARPWLATAYIPGPSLHQAIEDHGPLSLEPAAVLGAGLAEGLAAVHACEMVHRDLKPANVILAEDGPRLIDFGIARALDATSHTRTSTVLGTAAFMSPEQAMAQEVGPPSDVFSLGCVLAFAATGRSPFGSGPVHAVVFRVVHADPDLRGVPAPLAALVAACLAKDPAARPGLEHVLTHLTALAAPGQGPWLPEALTQVIAERRTLALTAPHDPATGPGTGGSRTMAPPPPKHADQPRALQPLLADERRRLRNGSKPYRATGHEIVVHVLLALFALVSASTVVYQLDVFDDAGRWYDPEVFEEIETVSKIMLAAQVVSGLGLTAGWLLWFFRVRAVAERLAPGRLRHSQAMAVYGWFIPIGNLWLPKQIADDIWHASSPPERVGTTAPAGLLHTWWVLWLVTFLTWPLFWVEWTALLATHHDRTTDDDLIWMYEFTPDVWASLTLHVLAVPTTIVTAWSVRRLSTMQATRLNG</sequence>
<feature type="binding site" evidence="5">
    <location>
        <position position="44"/>
    </location>
    <ligand>
        <name>ATP</name>
        <dbReference type="ChEBI" id="CHEBI:30616"/>
    </ligand>
</feature>
<evidence type="ECO:0000313" key="9">
    <source>
        <dbReference type="EMBL" id="GAA1643979.1"/>
    </source>
</evidence>
<organism evidence="9 10">
    <name type="scientific">Nonomuraea maheshkhaliensis</name>
    <dbReference type="NCBI Taxonomy" id="419590"/>
    <lineage>
        <taxon>Bacteria</taxon>
        <taxon>Bacillati</taxon>
        <taxon>Actinomycetota</taxon>
        <taxon>Actinomycetes</taxon>
        <taxon>Streptosporangiales</taxon>
        <taxon>Streptosporangiaceae</taxon>
        <taxon>Nonomuraea</taxon>
    </lineage>
</organism>
<dbReference type="Pfam" id="PF00069">
    <property type="entry name" value="Pkinase"/>
    <property type="match status" value="1"/>
</dbReference>
<evidence type="ECO:0000256" key="2">
    <source>
        <dbReference type="ARBA" id="ARBA00022741"/>
    </source>
</evidence>
<protein>
    <recommendedName>
        <fullName evidence="8">Protein kinase domain-containing protein</fullName>
    </recommendedName>
</protein>
<evidence type="ECO:0000259" key="8">
    <source>
        <dbReference type="PROSITE" id="PS50011"/>
    </source>
</evidence>
<dbReference type="PROSITE" id="PS00107">
    <property type="entry name" value="PROTEIN_KINASE_ATP"/>
    <property type="match status" value="1"/>
</dbReference>
<dbReference type="PANTHER" id="PTHR43289">
    <property type="entry name" value="MITOGEN-ACTIVATED PROTEIN KINASE KINASE KINASE 20-RELATED"/>
    <property type="match status" value="1"/>
</dbReference>
<gene>
    <name evidence="9" type="ORF">GCM10009733_046360</name>
</gene>
<name>A0ABN2FGB9_9ACTN</name>
<dbReference type="SUPFAM" id="SSF56112">
    <property type="entry name" value="Protein kinase-like (PK-like)"/>
    <property type="match status" value="1"/>
</dbReference>
<dbReference type="RefSeq" id="WP_346107849.1">
    <property type="nucleotide sequence ID" value="NZ_BAAAMU010000033.1"/>
</dbReference>
<proteinExistence type="predicted"/>
<evidence type="ECO:0000313" key="10">
    <source>
        <dbReference type="Proteomes" id="UP001500064"/>
    </source>
</evidence>
<dbReference type="SMART" id="SM00220">
    <property type="entry name" value="S_TKc"/>
    <property type="match status" value="1"/>
</dbReference>
<feature type="transmembrane region" description="Helical" evidence="7">
    <location>
        <begin position="523"/>
        <end position="544"/>
    </location>
</feature>
<dbReference type="PROSITE" id="PS50011">
    <property type="entry name" value="PROTEIN_KINASE_DOM"/>
    <property type="match status" value="1"/>
</dbReference>
<dbReference type="Pfam" id="PF14219">
    <property type="entry name" value="DUF4328"/>
    <property type="match status" value="1"/>
</dbReference>
<dbReference type="CDD" id="cd14014">
    <property type="entry name" value="STKc_PknB_like"/>
    <property type="match status" value="1"/>
</dbReference>
<dbReference type="InterPro" id="IPR011009">
    <property type="entry name" value="Kinase-like_dom_sf"/>
</dbReference>
<dbReference type="PROSITE" id="PS00108">
    <property type="entry name" value="PROTEIN_KINASE_ST"/>
    <property type="match status" value="1"/>
</dbReference>
<dbReference type="PANTHER" id="PTHR43289:SF34">
    <property type="entry name" value="SERINE_THREONINE-PROTEIN KINASE YBDM-RELATED"/>
    <property type="match status" value="1"/>
</dbReference>
<dbReference type="Gene3D" id="1.10.510.10">
    <property type="entry name" value="Transferase(Phosphotransferase) domain 1"/>
    <property type="match status" value="1"/>
</dbReference>
<dbReference type="EMBL" id="BAAAMU010000033">
    <property type="protein sequence ID" value="GAA1643979.1"/>
    <property type="molecule type" value="Genomic_DNA"/>
</dbReference>
<evidence type="ECO:0000256" key="1">
    <source>
        <dbReference type="ARBA" id="ARBA00022679"/>
    </source>
</evidence>
<keyword evidence="7" id="KW-0812">Transmembrane</keyword>
<feature type="transmembrane region" description="Helical" evidence="7">
    <location>
        <begin position="480"/>
        <end position="503"/>
    </location>
</feature>
<evidence type="ECO:0000256" key="6">
    <source>
        <dbReference type="SAM" id="MobiDB-lite"/>
    </source>
</evidence>
<evidence type="ECO:0000256" key="5">
    <source>
        <dbReference type="PROSITE-ProRule" id="PRU10141"/>
    </source>
</evidence>
<accession>A0ABN2FGB9</accession>
<feature type="domain" description="Protein kinase" evidence="8">
    <location>
        <begin position="16"/>
        <end position="266"/>
    </location>
</feature>
<feature type="region of interest" description="Disordered" evidence="6">
    <location>
        <begin position="293"/>
        <end position="321"/>
    </location>
</feature>
<dbReference type="Gene3D" id="3.30.200.20">
    <property type="entry name" value="Phosphorylase Kinase, domain 1"/>
    <property type="match status" value="1"/>
</dbReference>
<dbReference type="InterPro" id="IPR008271">
    <property type="entry name" value="Ser/Thr_kinase_AS"/>
</dbReference>
<dbReference type="InterPro" id="IPR000719">
    <property type="entry name" value="Prot_kinase_dom"/>
</dbReference>
<keyword evidence="1" id="KW-0808">Transferase</keyword>
<feature type="transmembrane region" description="Helical" evidence="7">
    <location>
        <begin position="390"/>
        <end position="415"/>
    </location>
</feature>
<reference evidence="9 10" key="1">
    <citation type="journal article" date="2019" name="Int. J. Syst. Evol. Microbiol.">
        <title>The Global Catalogue of Microorganisms (GCM) 10K type strain sequencing project: providing services to taxonomists for standard genome sequencing and annotation.</title>
        <authorList>
            <consortium name="The Broad Institute Genomics Platform"/>
            <consortium name="The Broad Institute Genome Sequencing Center for Infectious Disease"/>
            <person name="Wu L."/>
            <person name="Ma J."/>
        </authorList>
    </citation>
    <scope>NUCLEOTIDE SEQUENCE [LARGE SCALE GENOMIC DNA]</scope>
    <source>
        <strain evidence="9 10">JCM 13929</strain>
    </source>
</reference>
<keyword evidence="10" id="KW-1185">Reference proteome</keyword>
<feature type="transmembrane region" description="Helical" evidence="7">
    <location>
        <begin position="349"/>
        <end position="370"/>
    </location>
</feature>
<keyword evidence="4 5" id="KW-0067">ATP-binding</keyword>
<dbReference type="InterPro" id="IPR025565">
    <property type="entry name" value="DUF4328"/>
</dbReference>
<dbReference type="InterPro" id="IPR017441">
    <property type="entry name" value="Protein_kinase_ATP_BS"/>
</dbReference>
<keyword evidence="3" id="KW-0418">Kinase</keyword>